<keyword evidence="1" id="KW-0812">Transmembrane</keyword>
<feature type="transmembrane region" description="Helical" evidence="1">
    <location>
        <begin position="173"/>
        <end position="199"/>
    </location>
</feature>
<protein>
    <submittedName>
        <fullName evidence="2">Uncharacterized protein</fullName>
    </submittedName>
</protein>
<accession>R0JAM5</accession>
<reference evidence="3" key="1">
    <citation type="journal article" date="2013" name="Nat. Genet.">
        <title>The duck genome and transcriptome provide insight into an avian influenza virus reservoir species.</title>
        <authorList>
            <person name="Huang Y."/>
            <person name="Li Y."/>
            <person name="Burt D.W."/>
            <person name="Chen H."/>
            <person name="Zhang Y."/>
            <person name="Qian W."/>
            <person name="Kim H."/>
            <person name="Gan S."/>
            <person name="Zhao Y."/>
            <person name="Li J."/>
            <person name="Yi K."/>
            <person name="Feng H."/>
            <person name="Zhu P."/>
            <person name="Li B."/>
            <person name="Liu Q."/>
            <person name="Fairley S."/>
            <person name="Magor K.E."/>
            <person name="Du Z."/>
            <person name="Hu X."/>
            <person name="Goodman L."/>
            <person name="Tafer H."/>
            <person name="Vignal A."/>
            <person name="Lee T."/>
            <person name="Kim K.W."/>
            <person name="Sheng Z."/>
            <person name="An Y."/>
            <person name="Searle S."/>
            <person name="Herrero J."/>
            <person name="Groenen M.A."/>
            <person name="Crooijmans R.P."/>
            <person name="Faraut T."/>
            <person name="Cai Q."/>
            <person name="Webster R.G."/>
            <person name="Aldridge J.R."/>
            <person name="Warren W.C."/>
            <person name="Bartschat S."/>
            <person name="Kehr S."/>
            <person name="Marz M."/>
            <person name="Stadler P.F."/>
            <person name="Smith J."/>
            <person name="Kraus R.H."/>
            <person name="Zhao Y."/>
            <person name="Ren L."/>
            <person name="Fei J."/>
            <person name="Morisson M."/>
            <person name="Kaiser P."/>
            <person name="Griffin D.K."/>
            <person name="Rao M."/>
            <person name="Pitel F."/>
            <person name="Wang J."/>
            <person name="Li N."/>
        </authorList>
    </citation>
    <scope>NUCLEOTIDE SEQUENCE [LARGE SCALE GENOMIC DNA]</scope>
</reference>
<sequence>MQKEGVKGTITIAFSFQSVKKKIKRPYYGTTRIRTIRTGKENGREQGKVINFSDYGLTQLVENDTAAFQHFKQFGQRLLIHNVKLYCFGNDRCLVTQFFLFLPINTALGLYARMVSKAPESSQVFEYLTSGNLARTVSEKFPHSSATLWLMVILLRILSGAGFLYTAEMERTAVWAVCGQELSGGAVVVVVVISLRAIIIQNATSAQSLSNPFAQAVMGTSTMEGSCYNHKVFSCARPVWPSGLALECKHGVFCAMPSDVQDHSGLYIDSRYSPTSRARGYSKNSTRNQLRENSLDTTATNAIKLKDTTTLRHQATESKAIKFFLVLVPHVEWLSYQLADETSHYILFSRISLLSEPSYKINALENEKGDEGMKRGDEKG</sequence>
<evidence type="ECO:0000313" key="2">
    <source>
        <dbReference type="EMBL" id="EOA94016.1"/>
    </source>
</evidence>
<evidence type="ECO:0000256" key="1">
    <source>
        <dbReference type="SAM" id="Phobius"/>
    </source>
</evidence>
<keyword evidence="1" id="KW-1133">Transmembrane helix</keyword>
<proteinExistence type="predicted"/>
<gene>
    <name evidence="2" type="ORF">Anapl_15192</name>
</gene>
<dbReference type="AlphaFoldDB" id="R0JAM5"/>
<keyword evidence="3" id="KW-1185">Reference proteome</keyword>
<organism evidence="2 3">
    <name type="scientific">Anas platyrhynchos</name>
    <name type="common">Mallard</name>
    <name type="synonym">Anas boschas</name>
    <dbReference type="NCBI Taxonomy" id="8839"/>
    <lineage>
        <taxon>Eukaryota</taxon>
        <taxon>Metazoa</taxon>
        <taxon>Chordata</taxon>
        <taxon>Craniata</taxon>
        <taxon>Vertebrata</taxon>
        <taxon>Euteleostomi</taxon>
        <taxon>Archelosauria</taxon>
        <taxon>Archosauria</taxon>
        <taxon>Dinosauria</taxon>
        <taxon>Saurischia</taxon>
        <taxon>Theropoda</taxon>
        <taxon>Coelurosauria</taxon>
        <taxon>Aves</taxon>
        <taxon>Neognathae</taxon>
        <taxon>Galloanserae</taxon>
        <taxon>Anseriformes</taxon>
        <taxon>Anatidae</taxon>
        <taxon>Anatinae</taxon>
        <taxon>Anas</taxon>
    </lineage>
</organism>
<dbReference type="Proteomes" id="UP000296049">
    <property type="component" value="Unassembled WGS sequence"/>
</dbReference>
<name>R0JAM5_ANAPL</name>
<dbReference type="EMBL" id="KB745141">
    <property type="protein sequence ID" value="EOA94016.1"/>
    <property type="molecule type" value="Genomic_DNA"/>
</dbReference>
<keyword evidence="1" id="KW-0472">Membrane</keyword>
<feature type="transmembrane region" description="Helical" evidence="1">
    <location>
        <begin position="148"/>
        <end position="167"/>
    </location>
</feature>
<evidence type="ECO:0000313" key="3">
    <source>
        <dbReference type="Proteomes" id="UP000296049"/>
    </source>
</evidence>